<evidence type="ECO:0000313" key="2">
    <source>
        <dbReference type="Proteomes" id="UP000642265"/>
    </source>
</evidence>
<gene>
    <name evidence="1" type="primary">terL</name>
    <name evidence="1" type="ORF">IH622_13650</name>
</gene>
<reference evidence="1" key="1">
    <citation type="submission" date="2020-09" db="EMBL/GenBank/DDBJ databases">
        <authorList>
            <person name="Dalcin Martins P."/>
        </authorList>
    </citation>
    <scope>NUCLEOTIDE SEQUENCE</scope>
    <source>
        <strain evidence="1">MAG47</strain>
    </source>
</reference>
<dbReference type="Pfam" id="PF03237">
    <property type="entry name" value="Terminase_6N"/>
    <property type="match status" value="1"/>
</dbReference>
<dbReference type="NCBIfam" id="TIGR01630">
    <property type="entry name" value="psiM2_ORF9"/>
    <property type="match status" value="1"/>
</dbReference>
<dbReference type="EMBL" id="JACZKO010000038">
    <property type="protein sequence ID" value="MBE0561842.1"/>
    <property type="molecule type" value="Genomic_DNA"/>
</dbReference>
<reference evidence="1" key="2">
    <citation type="submission" date="2020-10" db="EMBL/GenBank/DDBJ databases">
        <title>Enrichment of novel Verrucomicrobia, Bacteroidetes and Krumholzibacteria in an oxygen-limited, methane- and iron-fed bioreactor inoculated with Bothnian Sea sediments.</title>
        <authorList>
            <person name="Martins P.D."/>
            <person name="de Jong A."/>
            <person name="Lenstra W.K."/>
            <person name="van Helmond N.A.G.M."/>
            <person name="Slomp C.P."/>
            <person name="Jetten M.S.M."/>
            <person name="Welte C.U."/>
            <person name="Rasigraf O."/>
        </authorList>
    </citation>
    <scope>NUCLEOTIDE SEQUENCE</scope>
    <source>
        <strain evidence="1">MAG47</strain>
    </source>
</reference>
<accession>A0A8I0N595</accession>
<dbReference type="InterPro" id="IPR006517">
    <property type="entry name" value="Phage_terminase_lsu-like_C"/>
</dbReference>
<protein>
    <submittedName>
        <fullName evidence="1">Phage terminase large subunit</fullName>
    </submittedName>
</protein>
<dbReference type="AlphaFoldDB" id="A0A8I0N595"/>
<comment type="caution">
    <text evidence="1">The sequence shown here is derived from an EMBL/GenBank/DDBJ whole genome shotgun (WGS) entry which is preliminary data.</text>
</comment>
<sequence>MSNATRNLLEQKRKLLKLQHARVQARDSLLRYCQLQMPDPEDLENPDMSRYVITPQAQILARILELVEQGKKKRVAVSIGPQLGKSQIISRAFPAWCTGRDPYRNLMLGTYNQTFAEEFGSEVRTNIQNPLHQAVFPNHQLQKGALNLLISEQGGKTAFVGVGGSGTGKPADFFIVDDPIRSDEDAQSEIYRENIWKWFNAVVFTRTHSKSGIVVVHTRWHEDDLIGRLCDPNHPERNKKYAGIADRWEYINIPAVVEDPKLAEELGLTLERPTDPRIIEQFGDKPMSALWPERKGLDLLAEAKQMDPRTFDALYMGRPSREDGEYFKATWLKEYGPEDLPADLTIYGASDHAVSIKQDRDPTVIGCVGIDKDDNIYVLPDIVWEKMETDKTVEELLLQFKMHKPQLWWMEDELISKSFGPFLHKRMLEDRVYTTIDGVRPSKDKGTRARAIQGRLAMGKVFFPRHATWWTAARRQLLAFPYASNDDFVDWLAHIGQGLLKERGPRMAPANTNTTGSTIEWIMRNAKARAMKEQRQRALSGN</sequence>
<dbReference type="Proteomes" id="UP000642265">
    <property type="component" value="Unassembled WGS sequence"/>
</dbReference>
<proteinExistence type="predicted"/>
<evidence type="ECO:0000313" key="1">
    <source>
        <dbReference type="EMBL" id="MBE0561842.1"/>
    </source>
</evidence>
<name>A0A8I0N595_BRUAN</name>
<organism evidence="1 2">
    <name type="scientific">Brucella anthropi</name>
    <name type="common">Ochrobactrum anthropi</name>
    <dbReference type="NCBI Taxonomy" id="529"/>
    <lineage>
        <taxon>Bacteria</taxon>
        <taxon>Pseudomonadati</taxon>
        <taxon>Pseudomonadota</taxon>
        <taxon>Alphaproteobacteria</taxon>
        <taxon>Hyphomicrobiales</taxon>
        <taxon>Brucellaceae</taxon>
        <taxon>Brucella/Ochrobactrum group</taxon>
        <taxon>Brucella</taxon>
    </lineage>
</organism>